<keyword evidence="4" id="KW-0217">Developmental protein</keyword>
<evidence type="ECO:0000256" key="5">
    <source>
        <dbReference type="ARBA" id="ARBA00022491"/>
    </source>
</evidence>
<evidence type="ECO:0000313" key="11">
    <source>
        <dbReference type="Ensembl" id="ENSLCAP00010031014.1"/>
    </source>
</evidence>
<evidence type="ECO:0000256" key="7">
    <source>
        <dbReference type="ARBA" id="ARBA00023015"/>
    </source>
</evidence>
<evidence type="ECO:0000313" key="12">
    <source>
        <dbReference type="Proteomes" id="UP000314980"/>
    </source>
</evidence>
<keyword evidence="3" id="KW-0813">Transport</keyword>
<dbReference type="PANTHER" id="PTHR13293:SF8">
    <property type="entry name" value="AKIRIN-2"/>
    <property type="match status" value="1"/>
</dbReference>
<dbReference type="GO" id="GO:0045089">
    <property type="term" value="P:positive regulation of innate immune response"/>
    <property type="evidence" value="ECO:0007669"/>
    <property type="project" value="TreeGrafter"/>
</dbReference>
<dbReference type="GO" id="GO:0045944">
    <property type="term" value="P:positive regulation of transcription by RNA polymerase II"/>
    <property type="evidence" value="ECO:0007669"/>
    <property type="project" value="TreeGrafter"/>
</dbReference>
<gene>
    <name evidence="11" type="primary">AKIRIN2</name>
</gene>
<evidence type="ECO:0000256" key="4">
    <source>
        <dbReference type="ARBA" id="ARBA00022473"/>
    </source>
</evidence>
<proteinExistence type="inferred from homology"/>
<dbReference type="InParanoid" id="A0A4W6E224"/>
<dbReference type="Proteomes" id="UP000314980">
    <property type="component" value="Unassembled WGS sequence"/>
</dbReference>
<dbReference type="AlphaFoldDB" id="A0A4W6E224"/>
<evidence type="ECO:0000256" key="8">
    <source>
        <dbReference type="ARBA" id="ARBA00023163"/>
    </source>
</evidence>
<keyword evidence="9" id="KW-0539">Nucleus</keyword>
<dbReference type="PANTHER" id="PTHR13293">
    <property type="entry name" value="AKIRIN-RELATED"/>
    <property type="match status" value="1"/>
</dbReference>
<protein>
    <recommendedName>
        <fullName evidence="10">Akirin-2</fullName>
    </recommendedName>
</protein>
<dbReference type="GO" id="GO:0000785">
    <property type="term" value="C:chromatin"/>
    <property type="evidence" value="ECO:0007669"/>
    <property type="project" value="TreeGrafter"/>
</dbReference>
<name>A0A4W6E224_LATCA</name>
<evidence type="ECO:0000256" key="3">
    <source>
        <dbReference type="ARBA" id="ARBA00022448"/>
    </source>
</evidence>
<reference evidence="11" key="2">
    <citation type="submission" date="2025-08" db="UniProtKB">
        <authorList>
            <consortium name="Ensembl"/>
        </authorList>
    </citation>
    <scope>IDENTIFICATION</scope>
</reference>
<evidence type="ECO:0000256" key="6">
    <source>
        <dbReference type="ARBA" id="ARBA00022927"/>
    </source>
</evidence>
<keyword evidence="6" id="KW-0653">Protein transport</keyword>
<evidence type="ECO:0000256" key="2">
    <source>
        <dbReference type="ARBA" id="ARBA00005625"/>
    </source>
</evidence>
<keyword evidence="8" id="KW-0804">Transcription</keyword>
<dbReference type="InterPro" id="IPR024132">
    <property type="entry name" value="Akirin"/>
</dbReference>
<dbReference type="Ensembl" id="ENSLCAT00010031708.1">
    <property type="protein sequence ID" value="ENSLCAP00010031014.1"/>
    <property type="gene ID" value="ENSLCAG00010014554.1"/>
</dbReference>
<reference evidence="12" key="1">
    <citation type="submission" date="2015-09" db="EMBL/GenBank/DDBJ databases">
        <authorList>
            <person name="Sai Rama Sridatta P."/>
        </authorList>
    </citation>
    <scope>NUCLEOTIDE SEQUENCE [LARGE SCALE GENOMIC DNA]</scope>
</reference>
<keyword evidence="7" id="KW-0805">Transcription regulation</keyword>
<comment type="subcellular location">
    <subcellularLocation>
        <location evidence="1">Nucleus</location>
    </subcellularLocation>
</comment>
<sequence>MACGATLKRTLDFDPLMSPASPKRRRCAAIMSPYSCAMLLPSYLPCLKMSQILHNIKQEYKRLQKRRHLDSAFQQADGCCPLDLQNIPSGSVLPGSYKCLIFMKLLTDFLQIKFSIAELNTFSWRMVRIFFFLENPRTIANPFRKTPLSYHFLFIMEIFFF</sequence>
<reference evidence="11" key="3">
    <citation type="submission" date="2025-09" db="UniProtKB">
        <authorList>
            <consortium name="Ensembl"/>
        </authorList>
    </citation>
    <scope>IDENTIFICATION</scope>
</reference>
<evidence type="ECO:0000256" key="10">
    <source>
        <dbReference type="ARBA" id="ARBA00040463"/>
    </source>
</evidence>
<evidence type="ECO:0000256" key="1">
    <source>
        <dbReference type="ARBA" id="ARBA00004123"/>
    </source>
</evidence>
<evidence type="ECO:0000256" key="9">
    <source>
        <dbReference type="ARBA" id="ARBA00023242"/>
    </source>
</evidence>
<dbReference type="GO" id="GO:0015031">
    <property type="term" value="P:protein transport"/>
    <property type="evidence" value="ECO:0007669"/>
    <property type="project" value="UniProtKB-KW"/>
</dbReference>
<accession>A0A4W6E224</accession>
<comment type="similarity">
    <text evidence="2">Belongs to the akirin family.</text>
</comment>
<keyword evidence="12" id="KW-1185">Reference proteome</keyword>
<keyword evidence="5" id="KW-0678">Repressor</keyword>
<dbReference type="STRING" id="8187.ENSLCAP00010031014"/>
<dbReference type="GeneTree" id="ENSGT00940000156096"/>
<dbReference type="GO" id="GO:0005634">
    <property type="term" value="C:nucleus"/>
    <property type="evidence" value="ECO:0007669"/>
    <property type="project" value="UniProtKB-SubCell"/>
</dbReference>
<organism evidence="11 12">
    <name type="scientific">Lates calcarifer</name>
    <name type="common">Barramundi</name>
    <name type="synonym">Holocentrus calcarifer</name>
    <dbReference type="NCBI Taxonomy" id="8187"/>
    <lineage>
        <taxon>Eukaryota</taxon>
        <taxon>Metazoa</taxon>
        <taxon>Chordata</taxon>
        <taxon>Craniata</taxon>
        <taxon>Vertebrata</taxon>
        <taxon>Euteleostomi</taxon>
        <taxon>Actinopterygii</taxon>
        <taxon>Neopterygii</taxon>
        <taxon>Teleostei</taxon>
        <taxon>Neoteleostei</taxon>
        <taxon>Acanthomorphata</taxon>
        <taxon>Carangaria</taxon>
        <taxon>Carangaria incertae sedis</taxon>
        <taxon>Centropomidae</taxon>
        <taxon>Lates</taxon>
    </lineage>
</organism>
<dbReference type="GO" id="GO:0003712">
    <property type="term" value="F:transcription coregulator activity"/>
    <property type="evidence" value="ECO:0007669"/>
    <property type="project" value="TreeGrafter"/>
</dbReference>